<reference evidence="2" key="1">
    <citation type="submission" date="2023-07" db="EMBL/GenBank/DDBJ databases">
        <title>Chromosome-level Genome Assembly of Striped Snakehead (Channa striata).</title>
        <authorList>
            <person name="Liu H."/>
        </authorList>
    </citation>
    <scope>NUCLEOTIDE SEQUENCE</scope>
    <source>
        <strain evidence="2">Gz</strain>
        <tissue evidence="2">Muscle</tissue>
    </source>
</reference>
<evidence type="ECO:0000313" key="2">
    <source>
        <dbReference type="EMBL" id="KAK2851247.1"/>
    </source>
</evidence>
<protein>
    <recommendedName>
        <fullName evidence="4">Synaptonemal complex protein 2</fullName>
    </recommendedName>
</protein>
<gene>
    <name evidence="2" type="ORF">Q5P01_007523</name>
</gene>
<sequence length="420" mass="47480">MRSAERSAPPLDLNFSSVFTPLGSLLLISPDPACQDTPLPIPLLPEPPLAVSSIENSKPSSLYSAQKKPLLTSTLLELDKPSTPSLPQLPFPEDTVNHGSHCGFSKASTGSQVSLSQSSTKSSGLMERVKDSPTAALAVSLKTEITATSDSDLKPDEFHESGPSRKRHISLSSNSEEDEKEEKKKSKLRRHNFPRMKPRKLFKSSTEMPAEGKLDRIIFHTVNSSHRENNVGGGEMEMDEAFELSEIAANPSNICHKFSSELKKKIQDRFRVLEIYNKQSLKTVQQHISSFSMQVANFRAQRLEQIKKVLLEEIHKLEQDETVLKYMEKELSIYCKKQTMAFRSYQENETKRNETLKKALQSNVFPSLEYEQKIFTRQMGLIRKDMKSVQDRLLSKMQEGEIQSVKRGLSALFFPDGDRF</sequence>
<dbReference type="GO" id="GO:0007143">
    <property type="term" value="P:female meiotic nuclear division"/>
    <property type="evidence" value="ECO:0007669"/>
    <property type="project" value="TreeGrafter"/>
</dbReference>
<comment type="caution">
    <text evidence="2">The sequence shown here is derived from an EMBL/GenBank/DDBJ whole genome shotgun (WGS) entry which is preliminary data.</text>
</comment>
<evidence type="ECO:0000256" key="1">
    <source>
        <dbReference type="SAM" id="MobiDB-lite"/>
    </source>
</evidence>
<dbReference type="PANTHER" id="PTHR15607">
    <property type="entry name" value="SYNAPTONEMAL COMPLEX PROTEIN-RELATED"/>
    <property type="match status" value="1"/>
</dbReference>
<dbReference type="AlphaFoldDB" id="A0AA88SYQ1"/>
<dbReference type="PANTHER" id="PTHR15607:SF12">
    <property type="entry name" value="SYNAPTONEMAL COMPLEX PROTEIN 2"/>
    <property type="match status" value="1"/>
</dbReference>
<evidence type="ECO:0008006" key="4">
    <source>
        <dbReference type="Google" id="ProtNLM"/>
    </source>
</evidence>
<dbReference type="InterPro" id="IPR024835">
    <property type="entry name" value="SYCP2-like"/>
</dbReference>
<dbReference type="GO" id="GO:0007140">
    <property type="term" value="P:male meiotic nuclear division"/>
    <property type="evidence" value="ECO:0007669"/>
    <property type="project" value="TreeGrafter"/>
</dbReference>
<keyword evidence="3" id="KW-1185">Reference proteome</keyword>
<feature type="compositionally biased region" description="Basic and acidic residues" evidence="1">
    <location>
        <begin position="151"/>
        <end position="163"/>
    </location>
</feature>
<dbReference type="EMBL" id="JAUPFM010000005">
    <property type="protein sequence ID" value="KAK2851247.1"/>
    <property type="molecule type" value="Genomic_DNA"/>
</dbReference>
<proteinExistence type="predicted"/>
<name>A0AA88SYQ1_CHASR</name>
<dbReference type="GO" id="GO:0000779">
    <property type="term" value="C:condensed chromosome, centromeric region"/>
    <property type="evidence" value="ECO:0007669"/>
    <property type="project" value="TreeGrafter"/>
</dbReference>
<evidence type="ECO:0000313" key="3">
    <source>
        <dbReference type="Proteomes" id="UP001187415"/>
    </source>
</evidence>
<dbReference type="Proteomes" id="UP001187415">
    <property type="component" value="Unassembled WGS sequence"/>
</dbReference>
<feature type="compositionally biased region" description="Low complexity" evidence="1">
    <location>
        <begin position="108"/>
        <end position="125"/>
    </location>
</feature>
<feature type="region of interest" description="Disordered" evidence="1">
    <location>
        <begin position="148"/>
        <end position="191"/>
    </location>
</feature>
<organism evidence="2 3">
    <name type="scientific">Channa striata</name>
    <name type="common">Snakehead murrel</name>
    <name type="synonym">Ophicephalus striatus</name>
    <dbReference type="NCBI Taxonomy" id="64152"/>
    <lineage>
        <taxon>Eukaryota</taxon>
        <taxon>Metazoa</taxon>
        <taxon>Chordata</taxon>
        <taxon>Craniata</taxon>
        <taxon>Vertebrata</taxon>
        <taxon>Euteleostomi</taxon>
        <taxon>Actinopterygii</taxon>
        <taxon>Neopterygii</taxon>
        <taxon>Teleostei</taxon>
        <taxon>Neoteleostei</taxon>
        <taxon>Acanthomorphata</taxon>
        <taxon>Anabantaria</taxon>
        <taxon>Anabantiformes</taxon>
        <taxon>Channoidei</taxon>
        <taxon>Channidae</taxon>
        <taxon>Channa</taxon>
    </lineage>
</organism>
<accession>A0AA88SYQ1</accession>
<dbReference type="GO" id="GO:0000800">
    <property type="term" value="C:lateral element"/>
    <property type="evidence" value="ECO:0007669"/>
    <property type="project" value="TreeGrafter"/>
</dbReference>
<feature type="region of interest" description="Disordered" evidence="1">
    <location>
        <begin position="78"/>
        <end position="129"/>
    </location>
</feature>